<dbReference type="InterPro" id="IPR036397">
    <property type="entry name" value="RNaseH_sf"/>
</dbReference>
<proteinExistence type="inferred from homology"/>
<dbReference type="SMART" id="SM00474">
    <property type="entry name" value="35EXOc"/>
    <property type="match status" value="1"/>
</dbReference>
<keyword evidence="3 5" id="KW-1133">Transmembrane helix</keyword>
<dbReference type="Pfam" id="PF01612">
    <property type="entry name" value="DNA_pol_A_exo1"/>
    <property type="match status" value="1"/>
</dbReference>
<comment type="subcellular location">
    <subcellularLocation>
        <location evidence="1">Membrane</location>
        <topology evidence="1">Multi-pass membrane protein</topology>
    </subcellularLocation>
</comment>
<comment type="domain">
    <text evidence="5">The DHHC domain is required for palmitoyltransferase activity.</text>
</comment>
<dbReference type="InterPro" id="IPR052408">
    <property type="entry name" value="Exonuclease_MUT-7-like"/>
</dbReference>
<dbReference type="InterPro" id="IPR002562">
    <property type="entry name" value="3'-5'_exonuclease_dom"/>
</dbReference>
<dbReference type="AlphaFoldDB" id="A0A813R5Y7"/>
<comment type="caution">
    <text evidence="7">The sequence shown here is derived from an EMBL/GenBank/DDBJ whole genome shotgun (WGS) entry which is preliminary data.</text>
</comment>
<protein>
    <recommendedName>
        <fullName evidence="5">Palmitoyltransferase</fullName>
        <ecNumber evidence="5">2.3.1.225</ecNumber>
    </recommendedName>
</protein>
<keyword evidence="9" id="KW-1185">Reference proteome</keyword>
<keyword evidence="5" id="KW-0808">Transferase</keyword>
<feature type="domain" description="3'-5' exonuclease" evidence="6">
    <location>
        <begin position="477"/>
        <end position="681"/>
    </location>
</feature>
<dbReference type="OrthoDB" id="18193at2759"/>
<dbReference type="EMBL" id="CAJNOQ010000233">
    <property type="protein sequence ID" value="CAF0775701.1"/>
    <property type="molecule type" value="Genomic_DNA"/>
</dbReference>
<evidence type="ECO:0000256" key="4">
    <source>
        <dbReference type="ARBA" id="ARBA00023136"/>
    </source>
</evidence>
<dbReference type="GO" id="GO:0016020">
    <property type="term" value="C:membrane"/>
    <property type="evidence" value="ECO:0007669"/>
    <property type="project" value="UniProtKB-SubCell"/>
</dbReference>
<comment type="caution">
    <text evidence="5">Lacks conserved residue(s) required for the propagation of feature annotation.</text>
</comment>
<accession>A0A813R5Y7</accession>
<evidence type="ECO:0000256" key="3">
    <source>
        <dbReference type="ARBA" id="ARBA00022989"/>
    </source>
</evidence>
<dbReference type="EMBL" id="CAJOBC010000233">
    <property type="protein sequence ID" value="CAF3558257.1"/>
    <property type="molecule type" value="Genomic_DNA"/>
</dbReference>
<dbReference type="GO" id="GO:0019706">
    <property type="term" value="F:protein-cysteine S-palmitoyltransferase activity"/>
    <property type="evidence" value="ECO:0007669"/>
    <property type="project" value="UniProtKB-EC"/>
</dbReference>
<evidence type="ECO:0000313" key="9">
    <source>
        <dbReference type="Proteomes" id="UP000663829"/>
    </source>
</evidence>
<dbReference type="Pfam" id="PF01529">
    <property type="entry name" value="DHHC"/>
    <property type="match status" value="1"/>
</dbReference>
<reference evidence="7" key="1">
    <citation type="submission" date="2021-02" db="EMBL/GenBank/DDBJ databases">
        <authorList>
            <person name="Nowell W R."/>
        </authorList>
    </citation>
    <scope>NUCLEOTIDE SEQUENCE</scope>
</reference>
<sequence length="826" mass="96297">MTPMTKSIFRSIRFLQPKHSLPSSPTSAMKSLTAADLFLMSDQQKSLPRLQLRRSLQGYDELVGGGYSSNEDELLWFDTKPKNNNNNHLKHFFSNGKKTAEHLNTTINHSSENIRLFREYSSVSDEIYSLFIQEKTSSKWSDLFFSLLSSANIKSHSPYHILYLFIDNCKGKRHKIILPLIEQFEHWATKNNVSSIDLDDKIKYEILILCRHLSLNQFEPIINVFDLKNKMNNELNIKFIDEQLSKHENIFATQMTKLLQLTDAIQFEKIVVPLLFRSQWETVRYYVGDDKVLQRKLLTLLDDMISTNRADARQYLIYAPGAMIDHSTLKRFARKLLKQYDFDLNDFKNLANQEKMTFLKTLMVRKYLEKTTNNDEWNEQVKTFIGDNHDLQVKFIDLLVDYADIDLAGEYALFYGLEDHDLPEQVAEFRTELLCYSSSEENLTERVNNKPLKNSCYTNNKNELDLIIYRPSLLANIDYIELETHLNECLSKLHSMNNEHGKLSLIGFDCETFVDPTKQALDRQIVSTIQLAISDEQIYVLDMLALKYQLDTDEKMINFSNALFCSEFHAYNYVGDSSFLLDNYPAMAQGIIHASSVIDLHLVQKYILEKYPDIFTFHSTNGENSRGLSELVRLCFGKSLDKFMQQSDWRKRPLKEAQLTYAALDASCLVDIAKFIEQRTNELGIIWDWNNFKGYKFSDKALKKRTLLIFQPSELNYAIHSSNYIYCLLYGFLVYISLFFYFLTCYIDPGYVPYNKFHNTLVTSDSEDDEVYIENGVQSTSTSTNCVPMRKCLHCNIQQPLRSHHCDYCNRCVRKYDHHVGITLKL</sequence>
<evidence type="ECO:0000256" key="2">
    <source>
        <dbReference type="ARBA" id="ARBA00022692"/>
    </source>
</evidence>
<organism evidence="7 9">
    <name type="scientific">Didymodactylos carnosus</name>
    <dbReference type="NCBI Taxonomy" id="1234261"/>
    <lineage>
        <taxon>Eukaryota</taxon>
        <taxon>Metazoa</taxon>
        <taxon>Spiralia</taxon>
        <taxon>Gnathifera</taxon>
        <taxon>Rotifera</taxon>
        <taxon>Eurotatoria</taxon>
        <taxon>Bdelloidea</taxon>
        <taxon>Philodinida</taxon>
        <taxon>Philodinidae</taxon>
        <taxon>Didymodactylos</taxon>
    </lineage>
</organism>
<dbReference type="Gene3D" id="3.30.420.10">
    <property type="entry name" value="Ribonuclease H-like superfamily/Ribonuclease H"/>
    <property type="match status" value="1"/>
</dbReference>
<dbReference type="SUPFAM" id="SSF53098">
    <property type="entry name" value="Ribonuclease H-like"/>
    <property type="match status" value="1"/>
</dbReference>
<keyword evidence="5" id="KW-0012">Acyltransferase</keyword>
<dbReference type="InterPro" id="IPR001594">
    <property type="entry name" value="Palmitoyltrfase_DHHC"/>
</dbReference>
<dbReference type="InterPro" id="IPR012337">
    <property type="entry name" value="RNaseH-like_sf"/>
</dbReference>
<dbReference type="PANTHER" id="PTHR47765">
    <property type="entry name" value="3'-5' EXONUCLEASE DOMAIN-CONTAINING PROTEIN"/>
    <property type="match status" value="1"/>
</dbReference>
<comment type="similarity">
    <text evidence="5">Belongs to the DHHC palmitoyltransferase family.</text>
</comment>
<dbReference type="PROSITE" id="PS50216">
    <property type="entry name" value="DHHC"/>
    <property type="match status" value="1"/>
</dbReference>
<gene>
    <name evidence="7" type="ORF">GPM918_LOCUS2179</name>
    <name evidence="8" type="ORF">SRO942_LOCUS2179</name>
</gene>
<feature type="transmembrane region" description="Helical" evidence="5">
    <location>
        <begin position="723"/>
        <end position="747"/>
    </location>
</feature>
<dbReference type="EC" id="2.3.1.225" evidence="5"/>
<evidence type="ECO:0000313" key="8">
    <source>
        <dbReference type="EMBL" id="CAF3558257.1"/>
    </source>
</evidence>
<dbReference type="GO" id="GO:0003676">
    <property type="term" value="F:nucleic acid binding"/>
    <property type="evidence" value="ECO:0007669"/>
    <property type="project" value="InterPro"/>
</dbReference>
<dbReference type="PANTHER" id="PTHR47765:SF2">
    <property type="entry name" value="EXONUCLEASE MUT-7 HOMOLOG"/>
    <property type="match status" value="1"/>
</dbReference>
<dbReference type="GO" id="GO:0008408">
    <property type="term" value="F:3'-5' exonuclease activity"/>
    <property type="evidence" value="ECO:0007669"/>
    <property type="project" value="InterPro"/>
</dbReference>
<evidence type="ECO:0000313" key="7">
    <source>
        <dbReference type="EMBL" id="CAF0775701.1"/>
    </source>
</evidence>
<name>A0A813R5Y7_9BILA</name>
<dbReference type="GO" id="GO:0006139">
    <property type="term" value="P:nucleobase-containing compound metabolic process"/>
    <property type="evidence" value="ECO:0007669"/>
    <property type="project" value="InterPro"/>
</dbReference>
<dbReference type="Proteomes" id="UP000663829">
    <property type="component" value="Unassembled WGS sequence"/>
</dbReference>
<evidence type="ECO:0000256" key="5">
    <source>
        <dbReference type="RuleBase" id="RU079119"/>
    </source>
</evidence>
<keyword evidence="2 5" id="KW-0812">Transmembrane</keyword>
<evidence type="ECO:0000256" key="1">
    <source>
        <dbReference type="ARBA" id="ARBA00004141"/>
    </source>
</evidence>
<keyword evidence="4 5" id="KW-0472">Membrane</keyword>
<evidence type="ECO:0000259" key="6">
    <source>
        <dbReference type="SMART" id="SM00474"/>
    </source>
</evidence>
<comment type="catalytic activity">
    <reaction evidence="5">
        <text>L-cysteinyl-[protein] + hexadecanoyl-CoA = S-hexadecanoyl-L-cysteinyl-[protein] + CoA</text>
        <dbReference type="Rhea" id="RHEA:36683"/>
        <dbReference type="Rhea" id="RHEA-COMP:10131"/>
        <dbReference type="Rhea" id="RHEA-COMP:11032"/>
        <dbReference type="ChEBI" id="CHEBI:29950"/>
        <dbReference type="ChEBI" id="CHEBI:57287"/>
        <dbReference type="ChEBI" id="CHEBI:57379"/>
        <dbReference type="ChEBI" id="CHEBI:74151"/>
        <dbReference type="EC" id="2.3.1.225"/>
    </reaction>
</comment>
<dbReference type="Proteomes" id="UP000681722">
    <property type="component" value="Unassembled WGS sequence"/>
</dbReference>